<name>A0ACB5TFM0_AMBMO</name>
<dbReference type="EMBL" id="BSXS01007155">
    <property type="protein sequence ID" value="GME87619.1"/>
    <property type="molecule type" value="Genomic_DNA"/>
</dbReference>
<sequence>MKPIDPYAKRLNSDKDNEASNASAGQASATSSFSWLKNTLSSYIWGPQNNNQPARGSSSAHTNGTPSSSDNNPAQSSSLHYTPATSPQYHDYDGGEISDSQSESVYHSPELRSRSMSPAPQLASSLHSTGGQQNSFNLYGPISQSGLARTTGSAFDLTHASSSFESSSEDVSRVGREGGIGGSTGNSASSPAPLRSVNSANTTSSGSGSGRNAGSGTTTRVNTIHTVGEMNRRDNVNQDVYNGNNLDLEENNDKDKDKEKKESADVGEKGKSD</sequence>
<organism evidence="1 2">
    <name type="scientific">Ambrosiozyma monospora</name>
    <name type="common">Yeast</name>
    <name type="synonym">Endomycopsis monosporus</name>
    <dbReference type="NCBI Taxonomy" id="43982"/>
    <lineage>
        <taxon>Eukaryota</taxon>
        <taxon>Fungi</taxon>
        <taxon>Dikarya</taxon>
        <taxon>Ascomycota</taxon>
        <taxon>Saccharomycotina</taxon>
        <taxon>Pichiomycetes</taxon>
        <taxon>Pichiales</taxon>
        <taxon>Pichiaceae</taxon>
        <taxon>Ambrosiozyma</taxon>
    </lineage>
</organism>
<evidence type="ECO:0000313" key="2">
    <source>
        <dbReference type="Proteomes" id="UP001165064"/>
    </source>
</evidence>
<accession>A0ACB5TFM0</accession>
<keyword evidence="2" id="KW-1185">Reference proteome</keyword>
<protein>
    <submittedName>
        <fullName evidence="1">Unnamed protein product</fullName>
    </submittedName>
</protein>
<gene>
    <name evidence="1" type="ORF">Amon02_000822400</name>
</gene>
<reference evidence="1" key="1">
    <citation type="submission" date="2023-04" db="EMBL/GenBank/DDBJ databases">
        <title>Ambrosiozyma monospora NBRC 10751.</title>
        <authorList>
            <person name="Ichikawa N."/>
            <person name="Sato H."/>
            <person name="Tonouchi N."/>
        </authorList>
    </citation>
    <scope>NUCLEOTIDE SEQUENCE</scope>
    <source>
        <strain evidence="1">NBRC 10751</strain>
    </source>
</reference>
<proteinExistence type="predicted"/>
<dbReference type="Proteomes" id="UP001165064">
    <property type="component" value="Unassembled WGS sequence"/>
</dbReference>
<comment type="caution">
    <text evidence="1">The sequence shown here is derived from an EMBL/GenBank/DDBJ whole genome shotgun (WGS) entry which is preliminary data.</text>
</comment>
<evidence type="ECO:0000313" key="1">
    <source>
        <dbReference type="EMBL" id="GME87619.1"/>
    </source>
</evidence>